<dbReference type="NCBIfam" id="NF035934">
    <property type="entry name" value="ESAT6_2"/>
    <property type="match status" value="1"/>
</dbReference>
<dbReference type="Proteomes" id="UP000187412">
    <property type="component" value="Unassembled WGS sequence"/>
</dbReference>
<evidence type="ECO:0000313" key="2">
    <source>
        <dbReference type="EMBL" id="OMD41983.1"/>
    </source>
</evidence>
<name>A0ABX3H3V3_PAEBO</name>
<sequence length="100" mass="11259">MSTEGIQISLPEVANTAGTIRSINENLSARLDEIKMEMNALASTWQSDASNTIREKFKGMEPRFEEYKNVIISYATFLDTTVKGYEDTENAIKNNASQFK</sequence>
<organism evidence="2 3">
    <name type="scientific">Paenibacillus borealis</name>
    <dbReference type="NCBI Taxonomy" id="160799"/>
    <lineage>
        <taxon>Bacteria</taxon>
        <taxon>Bacillati</taxon>
        <taxon>Bacillota</taxon>
        <taxon>Bacilli</taxon>
        <taxon>Bacillales</taxon>
        <taxon>Paenibacillaceae</taxon>
        <taxon>Paenibacillus</taxon>
    </lineage>
</organism>
<dbReference type="Pfam" id="PF06013">
    <property type="entry name" value="WXG100"/>
    <property type="match status" value="1"/>
</dbReference>
<dbReference type="InterPro" id="IPR010310">
    <property type="entry name" value="T7SS_ESAT-6-like"/>
</dbReference>
<evidence type="ECO:0000313" key="3">
    <source>
        <dbReference type="Proteomes" id="UP000187412"/>
    </source>
</evidence>
<dbReference type="EMBL" id="MPTB01000042">
    <property type="protein sequence ID" value="OMD41983.1"/>
    <property type="molecule type" value="Genomic_DNA"/>
</dbReference>
<proteinExistence type="inferred from homology"/>
<dbReference type="Gene3D" id="1.10.287.1060">
    <property type="entry name" value="ESAT-6-like"/>
    <property type="match status" value="1"/>
</dbReference>
<dbReference type="RefSeq" id="WP_038584744.1">
    <property type="nucleotide sequence ID" value="NZ_MPTB01000042.1"/>
</dbReference>
<comment type="similarity">
    <text evidence="1">Belongs to the WXG100 family.</text>
</comment>
<evidence type="ECO:0000256" key="1">
    <source>
        <dbReference type="RuleBase" id="RU362001"/>
    </source>
</evidence>
<keyword evidence="3" id="KW-1185">Reference proteome</keyword>
<dbReference type="InterPro" id="IPR036689">
    <property type="entry name" value="ESAT-6-like_sf"/>
</dbReference>
<accession>A0ABX3H3V3</accession>
<protein>
    <recommendedName>
        <fullName evidence="1">ESAT-6-like protein</fullName>
    </recommendedName>
</protein>
<dbReference type="SUPFAM" id="SSF140453">
    <property type="entry name" value="EsxAB dimer-like"/>
    <property type="match status" value="1"/>
</dbReference>
<reference evidence="2 3" key="1">
    <citation type="submission" date="2016-10" db="EMBL/GenBank/DDBJ databases">
        <title>Paenibacillus species isolates.</title>
        <authorList>
            <person name="Beno S.M."/>
        </authorList>
    </citation>
    <scope>NUCLEOTIDE SEQUENCE [LARGE SCALE GENOMIC DNA]</scope>
    <source>
        <strain evidence="2 3">FSL H7-0744</strain>
    </source>
</reference>
<dbReference type="NCBIfam" id="TIGR03930">
    <property type="entry name" value="WXG100_ESAT6"/>
    <property type="match status" value="1"/>
</dbReference>
<gene>
    <name evidence="2" type="ORF">BSK56_26285</name>
</gene>
<comment type="caution">
    <text evidence="2">The sequence shown here is derived from an EMBL/GenBank/DDBJ whole genome shotgun (WGS) entry which is preliminary data.</text>
</comment>